<dbReference type="AlphaFoldDB" id="A0A2T3XX59"/>
<accession>A0A2T3XX59</accession>
<dbReference type="Proteomes" id="UP000240638">
    <property type="component" value="Unassembled WGS sequence"/>
</dbReference>
<feature type="domain" description="Microcin J25-processing protein McjB C-terminal" evidence="1">
    <location>
        <begin position="60"/>
        <end position="131"/>
    </location>
</feature>
<evidence type="ECO:0000313" key="3">
    <source>
        <dbReference type="Proteomes" id="UP000240638"/>
    </source>
</evidence>
<evidence type="ECO:0000313" key="2">
    <source>
        <dbReference type="EMBL" id="PTB21082.1"/>
    </source>
</evidence>
<gene>
    <name evidence="2" type="ORF">C9I57_10240</name>
</gene>
<dbReference type="InterPro" id="IPR032708">
    <property type="entry name" value="McjB_C"/>
</dbReference>
<name>A0A2T3XX59_9BURK</name>
<evidence type="ECO:0000259" key="1">
    <source>
        <dbReference type="Pfam" id="PF13471"/>
    </source>
</evidence>
<reference evidence="2 3" key="1">
    <citation type="submission" date="2018-03" db="EMBL/GenBank/DDBJ databases">
        <title>Whole genome analyses suggest that Burkholderia sensu lato contains two further novel genera in the rhizoxinica-symbiotica group Mycetohabitans gen. nov., and Trinickia gen. nov.: implications for the evolution of diazotrophy and nodulation in the Burkholderiaceae.</title>
        <authorList>
            <person name="Estrada De Los Santos P."/>
            <person name="Palmer M."/>
            <person name="Chavez-Ramirez B."/>
            <person name="Steenkamp E.T."/>
            <person name="Hirsch A.M."/>
            <person name="Manyaka P."/>
            <person name="Maluk M."/>
            <person name="Lafos M."/>
            <person name="Crook M."/>
            <person name="Gross E."/>
            <person name="Simon M.F."/>
            <person name="Bueno Dos Reis Junior F."/>
            <person name="Poole P.S."/>
            <person name="Venter S.N."/>
            <person name="James E.K."/>
        </authorList>
    </citation>
    <scope>NUCLEOTIDE SEQUENCE [LARGE SCALE GENOMIC DNA]</scope>
    <source>
        <strain evidence="2 3">JPY-366</strain>
    </source>
</reference>
<organism evidence="2 3">
    <name type="scientific">Trinickia symbiotica</name>
    <dbReference type="NCBI Taxonomy" id="863227"/>
    <lineage>
        <taxon>Bacteria</taxon>
        <taxon>Pseudomonadati</taxon>
        <taxon>Pseudomonadota</taxon>
        <taxon>Betaproteobacteria</taxon>
        <taxon>Burkholderiales</taxon>
        <taxon>Burkholderiaceae</taxon>
        <taxon>Trinickia</taxon>
    </lineage>
</organism>
<sequence length="175" mass="19742">MKRSRRCLNSGCCVNSEQRHILLLHGLVRALLLERAIDDAYLTICKNVFPGAVLGNFPASPKTIDHHYLTRICDFIYELDGKEWSYASCYSASIVVQLISLVFGVDSEIIIGVKKQDQKMIGHAWVELSGVNRKQIITPGRIGINEFKVIKRLRPENAIQSWMEKRATLDAAVKS</sequence>
<proteinExistence type="predicted"/>
<comment type="caution">
    <text evidence="2">The sequence shown here is derived from an EMBL/GenBank/DDBJ whole genome shotgun (WGS) entry which is preliminary data.</text>
</comment>
<protein>
    <recommendedName>
        <fullName evidence="1">Microcin J25-processing protein McjB C-terminal domain-containing protein</fullName>
    </recommendedName>
</protein>
<dbReference type="EMBL" id="PYUC01000004">
    <property type="protein sequence ID" value="PTB21082.1"/>
    <property type="molecule type" value="Genomic_DNA"/>
</dbReference>
<dbReference type="Pfam" id="PF13471">
    <property type="entry name" value="Transglut_core3"/>
    <property type="match status" value="1"/>
</dbReference>